<comment type="caution">
    <text evidence="2">The sequence shown here is derived from an EMBL/GenBank/DDBJ whole genome shotgun (WGS) entry which is preliminary data.</text>
</comment>
<evidence type="ECO:0000256" key="1">
    <source>
        <dbReference type="SAM" id="MobiDB-lite"/>
    </source>
</evidence>
<feature type="region of interest" description="Disordered" evidence="1">
    <location>
        <begin position="72"/>
        <end position="93"/>
    </location>
</feature>
<name>A0ABM9CMF2_9BACL</name>
<proteinExistence type="predicted"/>
<dbReference type="EMBL" id="CAKMMF010000031">
    <property type="protein sequence ID" value="CAH1218577.1"/>
    <property type="molecule type" value="Genomic_DNA"/>
</dbReference>
<reference evidence="2" key="1">
    <citation type="submission" date="2022-01" db="EMBL/GenBank/DDBJ databases">
        <authorList>
            <person name="Criscuolo A."/>
        </authorList>
    </citation>
    <scope>NUCLEOTIDE SEQUENCE</scope>
    <source>
        <strain evidence="2">CIP111893</strain>
    </source>
</reference>
<sequence length="155" mass="17422">MFTEEWSLANHSLAKMLGGMNMPWNSRNYPESLKNFEPRVRNKAIEIANALQEEGYEEGRAIAIATAQAKEWNEAHPDHSKDGQDAVSPPTHSIRHVVPHEGGWAIKLEGSNITDAVFHTKEETLAKAKEMASDDNGIVIVHRKDGRVETSYNYR</sequence>
<accession>A0ABM9CMF2</accession>
<evidence type="ECO:0000313" key="3">
    <source>
        <dbReference type="Proteomes" id="UP000838686"/>
    </source>
</evidence>
<dbReference type="Pfam" id="PF09954">
    <property type="entry name" value="DUF2188"/>
    <property type="match status" value="1"/>
</dbReference>
<gene>
    <name evidence="2" type="ORF">PAECIP111893_04448</name>
</gene>
<organism evidence="2 3">
    <name type="scientific">Paenibacillus plantiphilus</name>
    <dbReference type="NCBI Taxonomy" id="2905650"/>
    <lineage>
        <taxon>Bacteria</taxon>
        <taxon>Bacillati</taxon>
        <taxon>Bacillota</taxon>
        <taxon>Bacilli</taxon>
        <taxon>Bacillales</taxon>
        <taxon>Paenibacillaceae</taxon>
        <taxon>Paenibacillus</taxon>
    </lineage>
</organism>
<keyword evidence="3" id="KW-1185">Reference proteome</keyword>
<feature type="compositionally biased region" description="Basic and acidic residues" evidence="1">
    <location>
        <begin position="72"/>
        <end position="84"/>
    </location>
</feature>
<dbReference type="InterPro" id="IPR018691">
    <property type="entry name" value="DUF2188"/>
</dbReference>
<dbReference type="Proteomes" id="UP000838686">
    <property type="component" value="Unassembled WGS sequence"/>
</dbReference>
<protein>
    <recommendedName>
        <fullName evidence="4">DUF2188 domain-containing protein</fullName>
    </recommendedName>
</protein>
<evidence type="ECO:0000313" key="2">
    <source>
        <dbReference type="EMBL" id="CAH1218577.1"/>
    </source>
</evidence>
<evidence type="ECO:0008006" key="4">
    <source>
        <dbReference type="Google" id="ProtNLM"/>
    </source>
</evidence>